<keyword evidence="2" id="KW-0732">Signal</keyword>
<organism evidence="3 4">
    <name type="scientific">Caerostris extrusa</name>
    <name type="common">Bark spider</name>
    <name type="synonym">Caerostris bankana</name>
    <dbReference type="NCBI Taxonomy" id="172846"/>
    <lineage>
        <taxon>Eukaryota</taxon>
        <taxon>Metazoa</taxon>
        <taxon>Ecdysozoa</taxon>
        <taxon>Arthropoda</taxon>
        <taxon>Chelicerata</taxon>
        <taxon>Arachnida</taxon>
        <taxon>Araneae</taxon>
        <taxon>Araneomorphae</taxon>
        <taxon>Entelegynae</taxon>
        <taxon>Araneoidea</taxon>
        <taxon>Araneidae</taxon>
        <taxon>Caerostris</taxon>
    </lineage>
</organism>
<proteinExistence type="predicted"/>
<gene>
    <name evidence="3" type="ORF">CEXT_115901</name>
</gene>
<sequence length="120" mass="12703">MKSCLLAVLLWVAVLAVVGGLCRAAPTTIVIMIAVKPSRCWLLASLLKCSPKCMDDARWLYKVKVKMVSSRTLVALLLVVSLLGSSILAIPHHDYGGMLGGGGGGSYGSGSQLSRCWLQD</sequence>
<reference evidence="3 4" key="1">
    <citation type="submission" date="2021-06" db="EMBL/GenBank/DDBJ databases">
        <title>Caerostris extrusa draft genome.</title>
        <authorList>
            <person name="Kono N."/>
            <person name="Arakawa K."/>
        </authorList>
    </citation>
    <scope>NUCLEOTIDE SEQUENCE [LARGE SCALE GENOMIC DNA]</scope>
</reference>
<evidence type="ECO:0000313" key="4">
    <source>
        <dbReference type="Proteomes" id="UP001054945"/>
    </source>
</evidence>
<keyword evidence="1" id="KW-1133">Transmembrane helix</keyword>
<accession>A0AAV4T984</accession>
<keyword evidence="1" id="KW-0472">Membrane</keyword>
<keyword evidence="4" id="KW-1185">Reference proteome</keyword>
<comment type="caution">
    <text evidence="3">The sequence shown here is derived from an EMBL/GenBank/DDBJ whole genome shotgun (WGS) entry which is preliminary data.</text>
</comment>
<evidence type="ECO:0000256" key="2">
    <source>
        <dbReference type="SAM" id="SignalP"/>
    </source>
</evidence>
<dbReference type="AlphaFoldDB" id="A0AAV4T984"/>
<dbReference type="Proteomes" id="UP001054945">
    <property type="component" value="Unassembled WGS sequence"/>
</dbReference>
<name>A0AAV4T984_CAEEX</name>
<feature type="transmembrane region" description="Helical" evidence="1">
    <location>
        <begin position="68"/>
        <end position="90"/>
    </location>
</feature>
<feature type="signal peptide" evidence="2">
    <location>
        <begin position="1"/>
        <end position="24"/>
    </location>
</feature>
<feature type="chain" id="PRO_5043741606" evidence="2">
    <location>
        <begin position="25"/>
        <end position="120"/>
    </location>
</feature>
<evidence type="ECO:0000313" key="3">
    <source>
        <dbReference type="EMBL" id="GIY42051.1"/>
    </source>
</evidence>
<dbReference type="EMBL" id="BPLR01010794">
    <property type="protein sequence ID" value="GIY42051.1"/>
    <property type="molecule type" value="Genomic_DNA"/>
</dbReference>
<protein>
    <submittedName>
        <fullName evidence="3">Uncharacterized protein</fullName>
    </submittedName>
</protein>
<evidence type="ECO:0000256" key="1">
    <source>
        <dbReference type="SAM" id="Phobius"/>
    </source>
</evidence>
<keyword evidence="1" id="KW-0812">Transmembrane</keyword>